<dbReference type="EMBL" id="SLYC01000038">
    <property type="protein sequence ID" value="TCP99012.1"/>
    <property type="molecule type" value="Genomic_DNA"/>
</dbReference>
<keyword evidence="1" id="KW-1133">Transmembrane helix</keyword>
<reference evidence="2 3" key="1">
    <citation type="submission" date="2019-03" db="EMBL/GenBank/DDBJ databases">
        <title>Genomic Encyclopedia of Type Strains, Phase IV (KMG-IV): sequencing the most valuable type-strain genomes for metagenomic binning, comparative biology and taxonomic classification.</title>
        <authorList>
            <person name="Goeker M."/>
        </authorList>
    </citation>
    <scope>NUCLEOTIDE SEQUENCE [LARGE SCALE GENOMIC DNA]</scope>
    <source>
        <strain evidence="2 3">DSM 100013</strain>
    </source>
</reference>
<keyword evidence="3" id="KW-1185">Reference proteome</keyword>
<feature type="transmembrane region" description="Helical" evidence="1">
    <location>
        <begin position="50"/>
        <end position="68"/>
    </location>
</feature>
<accession>A0A4R2TV32</accession>
<feature type="transmembrane region" description="Helical" evidence="1">
    <location>
        <begin position="9"/>
        <end position="30"/>
    </location>
</feature>
<protein>
    <submittedName>
        <fullName evidence="2">Uncharacterized protein</fullName>
    </submittedName>
</protein>
<gene>
    <name evidence="2" type="ORF">EDD79_103814</name>
</gene>
<dbReference type="Proteomes" id="UP000295504">
    <property type="component" value="Unassembled WGS sequence"/>
</dbReference>
<comment type="caution">
    <text evidence="2">The sequence shown here is derived from an EMBL/GenBank/DDBJ whole genome shotgun (WGS) entry which is preliminary data.</text>
</comment>
<dbReference type="AlphaFoldDB" id="A0A4R2TV32"/>
<sequence>MSTNKTNGFWVWLISVVIAGIINGVVNSIAGFEYDVFSDNFNIIKLSVDLLIYVIIFVPTYYLIVYIINKSRK</sequence>
<evidence type="ECO:0000313" key="2">
    <source>
        <dbReference type="EMBL" id="TCP99012.1"/>
    </source>
</evidence>
<name>A0A4R2TV32_9FIRM</name>
<organism evidence="2 3">
    <name type="scientific">Serpentinicella alkaliphila</name>
    <dbReference type="NCBI Taxonomy" id="1734049"/>
    <lineage>
        <taxon>Bacteria</taxon>
        <taxon>Bacillati</taxon>
        <taxon>Bacillota</taxon>
        <taxon>Clostridia</taxon>
        <taxon>Peptostreptococcales</taxon>
        <taxon>Natronincolaceae</taxon>
        <taxon>Serpentinicella</taxon>
    </lineage>
</organism>
<keyword evidence="1" id="KW-0472">Membrane</keyword>
<dbReference type="OrthoDB" id="2974742at2"/>
<keyword evidence="1" id="KW-0812">Transmembrane</keyword>
<evidence type="ECO:0000256" key="1">
    <source>
        <dbReference type="SAM" id="Phobius"/>
    </source>
</evidence>
<proteinExistence type="predicted"/>
<dbReference type="RefSeq" id="WP_132849289.1">
    <property type="nucleotide sequence ID" value="NZ_CP058648.1"/>
</dbReference>
<evidence type="ECO:0000313" key="3">
    <source>
        <dbReference type="Proteomes" id="UP000295504"/>
    </source>
</evidence>